<gene>
    <name evidence="3" type="ORF">IED13_26545</name>
</gene>
<feature type="region of interest" description="Disordered" evidence="1">
    <location>
        <begin position="23"/>
        <end position="61"/>
    </location>
</feature>
<comment type="caution">
    <text evidence="3">The sequence shown here is derived from an EMBL/GenBank/DDBJ whole genome shotgun (WGS) entry which is preliminary data.</text>
</comment>
<name>A0A927EF08_9HYPH</name>
<feature type="signal peptide" evidence="2">
    <location>
        <begin position="1"/>
        <end position="22"/>
    </location>
</feature>
<accession>A0A927EF08</accession>
<reference evidence="3" key="1">
    <citation type="submission" date="2020-09" db="EMBL/GenBank/DDBJ databases">
        <title>Bosea spartocytisi sp. nov. a root nodule endophyte of Spartocytisus supranubius in the high mountain ecosystem fo the Teide National Park (Canary Islands, Spain).</title>
        <authorList>
            <person name="Pulido-Suarez L."/>
            <person name="Peix A."/>
            <person name="Igual J.M."/>
            <person name="Socas-Perez N."/>
            <person name="Velazquez E."/>
            <person name="Flores-Felix J.D."/>
            <person name="Leon-Barrios M."/>
        </authorList>
    </citation>
    <scope>NUCLEOTIDE SEQUENCE</scope>
    <source>
        <strain evidence="3">SSUT16</strain>
    </source>
</reference>
<evidence type="ECO:0000313" key="4">
    <source>
        <dbReference type="Proteomes" id="UP000619295"/>
    </source>
</evidence>
<protein>
    <submittedName>
        <fullName evidence="3">Spy/CpxP family protein refolding chaperone</fullName>
    </submittedName>
</protein>
<feature type="region of interest" description="Disordered" evidence="1">
    <location>
        <begin position="158"/>
        <end position="203"/>
    </location>
</feature>
<dbReference type="Proteomes" id="UP000619295">
    <property type="component" value="Unassembled WGS sequence"/>
</dbReference>
<evidence type="ECO:0000256" key="1">
    <source>
        <dbReference type="SAM" id="MobiDB-lite"/>
    </source>
</evidence>
<dbReference type="RefSeq" id="WP_191125950.1">
    <property type="nucleotide sequence ID" value="NZ_JACXWY010000033.1"/>
</dbReference>
<dbReference type="EMBL" id="JACXWY010000033">
    <property type="protein sequence ID" value="MBD3849277.1"/>
    <property type="molecule type" value="Genomic_DNA"/>
</dbReference>
<feature type="compositionally biased region" description="Basic and acidic residues" evidence="1">
    <location>
        <begin position="165"/>
        <end position="197"/>
    </location>
</feature>
<keyword evidence="4" id="KW-1185">Reference proteome</keyword>
<keyword evidence="2" id="KW-0732">Signal</keyword>
<organism evidence="3 4">
    <name type="scientific">Bosea spartocytisi</name>
    <dbReference type="NCBI Taxonomy" id="2773451"/>
    <lineage>
        <taxon>Bacteria</taxon>
        <taxon>Pseudomonadati</taxon>
        <taxon>Pseudomonadota</taxon>
        <taxon>Alphaproteobacteria</taxon>
        <taxon>Hyphomicrobiales</taxon>
        <taxon>Boseaceae</taxon>
        <taxon>Bosea</taxon>
    </lineage>
</organism>
<proteinExistence type="predicted"/>
<dbReference type="InterPro" id="IPR012899">
    <property type="entry name" value="LTXXQ"/>
</dbReference>
<dbReference type="Pfam" id="PF07813">
    <property type="entry name" value="LTXXQ"/>
    <property type="match status" value="1"/>
</dbReference>
<dbReference type="GO" id="GO:0042597">
    <property type="term" value="C:periplasmic space"/>
    <property type="evidence" value="ECO:0007669"/>
    <property type="project" value="InterPro"/>
</dbReference>
<feature type="chain" id="PRO_5037204582" evidence="2">
    <location>
        <begin position="23"/>
        <end position="203"/>
    </location>
</feature>
<dbReference type="AlphaFoldDB" id="A0A927EF08"/>
<evidence type="ECO:0000313" key="3">
    <source>
        <dbReference type="EMBL" id="MBD3849277.1"/>
    </source>
</evidence>
<feature type="compositionally biased region" description="Basic and acidic residues" evidence="1">
    <location>
        <begin position="40"/>
        <end position="61"/>
    </location>
</feature>
<sequence length="203" mass="23687">MKPIVLIAASSIAALASTFALAQPQPVPPAGGDQKQQSSETRDQRRDEMRQRRAEQAKARMDQRFAKVREDLKLKPEQVPLFDKVEALIRQRAEQGRERWTAMREERDRLRSADLMERIDARAKRLGERAAASKELADTVRPLWATLSDEQKTVLRRSVRQAMSEGRERFREMREWRGRRDGGDHGPRRWQDNRDRDDGQDDE</sequence>
<evidence type="ECO:0000256" key="2">
    <source>
        <dbReference type="SAM" id="SignalP"/>
    </source>
</evidence>